<evidence type="ECO:0000256" key="2">
    <source>
        <dbReference type="ARBA" id="ARBA00023015"/>
    </source>
</evidence>
<evidence type="ECO:0000256" key="1">
    <source>
        <dbReference type="ARBA" id="ARBA00009437"/>
    </source>
</evidence>
<dbReference type="Gene3D" id="3.40.190.10">
    <property type="entry name" value="Periplasmic binding protein-like II"/>
    <property type="match status" value="2"/>
</dbReference>
<evidence type="ECO:0000256" key="3">
    <source>
        <dbReference type="ARBA" id="ARBA00023125"/>
    </source>
</evidence>
<dbReference type="SUPFAM" id="SSF46785">
    <property type="entry name" value="Winged helix' DNA-binding domain"/>
    <property type="match status" value="1"/>
</dbReference>
<evidence type="ECO:0000313" key="7">
    <source>
        <dbReference type="Proteomes" id="UP000199103"/>
    </source>
</evidence>
<dbReference type="Gene3D" id="1.10.10.10">
    <property type="entry name" value="Winged helix-like DNA-binding domain superfamily/Winged helix DNA-binding domain"/>
    <property type="match status" value="1"/>
</dbReference>
<evidence type="ECO:0000259" key="5">
    <source>
        <dbReference type="PROSITE" id="PS50931"/>
    </source>
</evidence>
<evidence type="ECO:0000256" key="4">
    <source>
        <dbReference type="ARBA" id="ARBA00023163"/>
    </source>
</evidence>
<proteinExistence type="inferred from homology"/>
<organism evidence="6 7">
    <name type="scientific">Microlunatus soli</name>
    <dbReference type="NCBI Taxonomy" id="630515"/>
    <lineage>
        <taxon>Bacteria</taxon>
        <taxon>Bacillati</taxon>
        <taxon>Actinomycetota</taxon>
        <taxon>Actinomycetes</taxon>
        <taxon>Propionibacteriales</taxon>
        <taxon>Propionibacteriaceae</taxon>
        <taxon>Microlunatus</taxon>
    </lineage>
</organism>
<dbReference type="FunFam" id="1.10.10.10:FF:000001">
    <property type="entry name" value="LysR family transcriptional regulator"/>
    <property type="match status" value="1"/>
</dbReference>
<dbReference type="InterPro" id="IPR000847">
    <property type="entry name" value="LysR_HTH_N"/>
</dbReference>
<name>A0A1H1XUE4_9ACTN</name>
<dbReference type="GO" id="GO:0032993">
    <property type="term" value="C:protein-DNA complex"/>
    <property type="evidence" value="ECO:0007669"/>
    <property type="project" value="TreeGrafter"/>
</dbReference>
<keyword evidence="4" id="KW-0804">Transcription</keyword>
<dbReference type="STRING" id="630515.SAMN04489812_4249"/>
<dbReference type="InterPro" id="IPR036390">
    <property type="entry name" value="WH_DNA-bd_sf"/>
</dbReference>
<keyword evidence="7" id="KW-1185">Reference proteome</keyword>
<dbReference type="PANTHER" id="PTHR30346:SF0">
    <property type="entry name" value="HCA OPERON TRANSCRIPTIONAL ACTIVATOR HCAR"/>
    <property type="match status" value="1"/>
</dbReference>
<dbReference type="OrthoDB" id="3181812at2"/>
<dbReference type="EMBL" id="LT629772">
    <property type="protein sequence ID" value="SDT12908.1"/>
    <property type="molecule type" value="Genomic_DNA"/>
</dbReference>
<dbReference type="PROSITE" id="PS50931">
    <property type="entry name" value="HTH_LYSR"/>
    <property type="match status" value="1"/>
</dbReference>
<accession>A0A1H1XUE4</accession>
<dbReference type="AlphaFoldDB" id="A0A1H1XUE4"/>
<dbReference type="GO" id="GO:0003677">
    <property type="term" value="F:DNA binding"/>
    <property type="evidence" value="ECO:0007669"/>
    <property type="project" value="UniProtKB-KW"/>
</dbReference>
<dbReference type="SUPFAM" id="SSF53850">
    <property type="entry name" value="Periplasmic binding protein-like II"/>
    <property type="match status" value="1"/>
</dbReference>
<dbReference type="RefSeq" id="WP_091527392.1">
    <property type="nucleotide sequence ID" value="NZ_LT629772.1"/>
</dbReference>
<protein>
    <submittedName>
        <fullName evidence="6">DNA-binding transcriptional regulator, LysR family</fullName>
    </submittedName>
</protein>
<dbReference type="InterPro" id="IPR036388">
    <property type="entry name" value="WH-like_DNA-bd_sf"/>
</dbReference>
<keyword evidence="3 6" id="KW-0238">DNA-binding</keyword>
<dbReference type="Pfam" id="PF00126">
    <property type="entry name" value="HTH_1"/>
    <property type="match status" value="1"/>
</dbReference>
<comment type="similarity">
    <text evidence="1">Belongs to the LysR transcriptional regulatory family.</text>
</comment>
<dbReference type="GO" id="GO:0003700">
    <property type="term" value="F:DNA-binding transcription factor activity"/>
    <property type="evidence" value="ECO:0007669"/>
    <property type="project" value="InterPro"/>
</dbReference>
<feature type="domain" description="HTH lysR-type" evidence="5">
    <location>
        <begin position="5"/>
        <end position="62"/>
    </location>
</feature>
<dbReference type="InterPro" id="IPR005119">
    <property type="entry name" value="LysR_subst-bd"/>
</dbReference>
<gene>
    <name evidence="6" type="ORF">SAMN04489812_4249</name>
</gene>
<keyword evidence="2" id="KW-0805">Transcription regulation</keyword>
<dbReference type="Proteomes" id="UP000199103">
    <property type="component" value="Chromosome I"/>
</dbReference>
<evidence type="ECO:0000313" key="6">
    <source>
        <dbReference type="EMBL" id="SDT12908.1"/>
    </source>
</evidence>
<reference evidence="6 7" key="1">
    <citation type="submission" date="2016-10" db="EMBL/GenBank/DDBJ databases">
        <authorList>
            <person name="de Groot N.N."/>
        </authorList>
    </citation>
    <scope>NUCLEOTIDE SEQUENCE [LARGE SCALE GENOMIC DNA]</scope>
    <source>
        <strain evidence="6 7">DSM 21800</strain>
    </source>
</reference>
<dbReference type="PRINTS" id="PR00039">
    <property type="entry name" value="HTHLYSR"/>
</dbReference>
<sequence>MNKDVSLSLLRYFEALGTELNYRRAAEKLFISQPALSAAIRQLERRVGDRLFDRDTHSVALTAVGREWLPYVRSALREVDAAIDAVATLANNAQVRIGYLTGTGGDLLFEMLEGLDDDLAEISIETTEYDFADPTAGLAAGKTDLALLRPPVDVDDLEMVMVAEESWIACLPRTHRLAGRAELTVEELLDEPIVVAPQSAGRWRDYWMAADARNGKPANIVAEAATYEAETTLIARGVGISFTTSSLSRLYERPGIRFVPIVDRPVSYTALAWRSGRLSTSARLLVQHMLSRIPTVRQPQ</sequence>
<dbReference type="PANTHER" id="PTHR30346">
    <property type="entry name" value="TRANSCRIPTIONAL DUAL REGULATOR HCAR-RELATED"/>
    <property type="match status" value="1"/>
</dbReference>
<dbReference type="Pfam" id="PF03466">
    <property type="entry name" value="LysR_substrate"/>
    <property type="match status" value="1"/>
</dbReference>
<dbReference type="CDD" id="cd08414">
    <property type="entry name" value="PBP2_LTTR_aromatics_like"/>
    <property type="match status" value="1"/>
</dbReference>